<gene>
    <name evidence="6" type="ORF">C6570_10705</name>
</gene>
<comment type="similarity">
    <text evidence="1">Belongs to the leucine-binding protein family.</text>
</comment>
<evidence type="ECO:0000256" key="1">
    <source>
        <dbReference type="ARBA" id="ARBA00010062"/>
    </source>
</evidence>
<protein>
    <submittedName>
        <fullName evidence="6">ABC transporter substrate-binding protein</fullName>
    </submittedName>
</protein>
<dbReference type="InterPro" id="IPR028082">
    <property type="entry name" value="Peripla_BP_I"/>
</dbReference>
<name>A0A2S0MJN8_9BURK</name>
<keyword evidence="3" id="KW-0732">Signal</keyword>
<accession>A0A2S0MJN8</accession>
<sequence length="382" mass="41174">MAASASAQQPAIKIGLVGPFSGGSADFGTSMKRGAELAIKEINDLGGYVGRKFEVVVKDDKSTPDGALAAAQELIKEGVVATIGFCNTGNAMKALDEFQKNKVPLLVPCATGSPITKKYPTAESYIFQSSATDDLQVPFVVNDAVKRGWTKIAIFADTSGYGEAGFKDFMAALEAHKLKPAYVKRFDVGVKDLSDAVKEARDAGAQTVFTITVGPENALIGRAREALGWKVTQIGAWPLSFPFYIDNAKSAAEGSLMAQTFIAEPSNERRSTFLANFRRAYKVERITVPVAAAQGYDAGYLLAYALFTIKNKTIDGPAIKHALETNDRPYYGVVTTYKNAFSTTDHNAITMNMLYLGVVRNGAITFAYPEDARRNLAVQRKG</sequence>
<dbReference type="PANTHER" id="PTHR30483:SF6">
    <property type="entry name" value="PERIPLASMIC BINDING PROTEIN OF ABC TRANSPORTER FOR NATURAL AMINO ACIDS"/>
    <property type="match status" value="1"/>
</dbReference>
<evidence type="ECO:0000256" key="4">
    <source>
        <dbReference type="ARBA" id="ARBA00022970"/>
    </source>
</evidence>
<dbReference type="PRINTS" id="PR00337">
    <property type="entry name" value="LEUILEVALBP"/>
</dbReference>
<keyword evidence="4" id="KW-0029">Amino-acid transport</keyword>
<dbReference type="SUPFAM" id="SSF53822">
    <property type="entry name" value="Periplasmic binding protein-like I"/>
    <property type="match status" value="1"/>
</dbReference>
<dbReference type="GO" id="GO:0006865">
    <property type="term" value="P:amino acid transport"/>
    <property type="evidence" value="ECO:0007669"/>
    <property type="project" value="UniProtKB-KW"/>
</dbReference>
<reference evidence="6 7" key="1">
    <citation type="submission" date="2018-03" db="EMBL/GenBank/DDBJ databases">
        <title>Genome sequencing of Ottowia sp.</title>
        <authorList>
            <person name="Kim S.-J."/>
            <person name="Heo J."/>
            <person name="Kwon S.-W."/>
        </authorList>
    </citation>
    <scope>NUCLEOTIDE SEQUENCE [LARGE SCALE GENOMIC DNA]</scope>
    <source>
        <strain evidence="6 7">KADR8-3</strain>
    </source>
</reference>
<feature type="domain" description="Leucine-binding protein" evidence="5">
    <location>
        <begin position="12"/>
        <end position="350"/>
    </location>
</feature>
<dbReference type="AlphaFoldDB" id="A0A2S0MJN8"/>
<dbReference type="CDD" id="cd06335">
    <property type="entry name" value="PBP1_ABC_ligand_binding-like"/>
    <property type="match status" value="1"/>
</dbReference>
<evidence type="ECO:0000313" key="7">
    <source>
        <dbReference type="Proteomes" id="UP000239709"/>
    </source>
</evidence>
<dbReference type="InterPro" id="IPR000709">
    <property type="entry name" value="Leu_Ile_Val-bd"/>
</dbReference>
<dbReference type="PANTHER" id="PTHR30483">
    <property type="entry name" value="LEUCINE-SPECIFIC-BINDING PROTEIN"/>
    <property type="match status" value="1"/>
</dbReference>
<evidence type="ECO:0000256" key="2">
    <source>
        <dbReference type="ARBA" id="ARBA00022448"/>
    </source>
</evidence>
<dbReference type="Proteomes" id="UP000239709">
    <property type="component" value="Chromosome"/>
</dbReference>
<evidence type="ECO:0000313" key="6">
    <source>
        <dbReference type="EMBL" id="AVO36105.1"/>
    </source>
</evidence>
<dbReference type="Gene3D" id="3.40.50.2300">
    <property type="match status" value="2"/>
</dbReference>
<dbReference type="EMBL" id="CP027666">
    <property type="protein sequence ID" value="AVO36105.1"/>
    <property type="molecule type" value="Genomic_DNA"/>
</dbReference>
<dbReference type="KEGG" id="otk:C6570_10705"/>
<evidence type="ECO:0000259" key="5">
    <source>
        <dbReference type="Pfam" id="PF13458"/>
    </source>
</evidence>
<evidence type="ECO:0000256" key="3">
    <source>
        <dbReference type="ARBA" id="ARBA00022729"/>
    </source>
</evidence>
<dbReference type="Pfam" id="PF13458">
    <property type="entry name" value="Peripla_BP_6"/>
    <property type="match status" value="1"/>
</dbReference>
<proteinExistence type="inferred from homology"/>
<dbReference type="InterPro" id="IPR051010">
    <property type="entry name" value="BCAA_transport"/>
</dbReference>
<keyword evidence="7" id="KW-1185">Reference proteome</keyword>
<keyword evidence="2" id="KW-0813">Transport</keyword>
<dbReference type="OrthoDB" id="9794826at2"/>
<dbReference type="InterPro" id="IPR028081">
    <property type="entry name" value="Leu-bd"/>
</dbReference>
<organism evidence="6 7">
    <name type="scientific">Ottowia oryzae</name>
    <dbReference type="NCBI Taxonomy" id="2109914"/>
    <lineage>
        <taxon>Bacteria</taxon>
        <taxon>Pseudomonadati</taxon>
        <taxon>Pseudomonadota</taxon>
        <taxon>Betaproteobacteria</taxon>
        <taxon>Burkholderiales</taxon>
        <taxon>Comamonadaceae</taxon>
        <taxon>Ottowia</taxon>
    </lineage>
</organism>